<dbReference type="Pfam" id="PF11171">
    <property type="entry name" value="DUF2958"/>
    <property type="match status" value="1"/>
</dbReference>
<name>Q84EQ7_9BURK</name>
<evidence type="ECO:0000313" key="1">
    <source>
        <dbReference type="EMBL" id="CAD61127.1"/>
    </source>
</evidence>
<dbReference type="AlphaFoldDB" id="Q84EQ7"/>
<accession>Q84EQ7</accession>
<proteinExistence type="predicted"/>
<organism evidence="1">
    <name type="scientific">Cupriavidus oxalaticus</name>
    <dbReference type="NCBI Taxonomy" id="96344"/>
    <lineage>
        <taxon>Bacteria</taxon>
        <taxon>Pseudomonadati</taxon>
        <taxon>Pseudomonadota</taxon>
        <taxon>Betaproteobacteria</taxon>
        <taxon>Burkholderiales</taxon>
        <taxon>Burkholderiaceae</taxon>
        <taxon>Cupriavidus</taxon>
    </lineage>
</organism>
<sequence length="133" mass="14797">MRFCAFTLRRFCANEGTPMNQLITEDERRLLLEHGQARAAGRVIDPLPVVRLFTPDAHATWLLVSLDPADGDTAHGLIDLGIGMPELGEIKLSDLASIVGPSKQPVMRDRYFRAVRPLSEYLRLAQENGSILD</sequence>
<dbReference type="EMBL" id="AJ536756">
    <property type="protein sequence ID" value="CAD61127.1"/>
    <property type="molecule type" value="Genomic_DNA"/>
</dbReference>
<protein>
    <recommendedName>
        <fullName evidence="2">Lipoprotein</fullName>
    </recommendedName>
</protein>
<evidence type="ECO:0008006" key="2">
    <source>
        <dbReference type="Google" id="ProtNLM"/>
    </source>
</evidence>
<dbReference type="InterPro" id="IPR021341">
    <property type="entry name" value="DUF2958"/>
</dbReference>
<reference evidence="1" key="1">
    <citation type="journal article" date="2003" name="Appl. Environ. Microbiol.">
        <title>The biphenyl- and 4-chlorobiphenyl-catabolic transposon Tn4371, a member of a new family of genomic islands related to IncP and Ti plasmids.</title>
        <authorList>
            <person name="Toussaint A.C."/>
            <person name="Merlin C."/>
            <person name="Monchy S."/>
            <person name="Benotmane M.A."/>
            <person name="Leplae R."/>
            <person name="Mergeay M."/>
            <person name="Springael D."/>
        </authorList>
    </citation>
    <scope>NUCLEOTIDE SEQUENCE</scope>
    <source>
        <strain evidence="1">A5</strain>
    </source>
</reference>